<gene>
    <name evidence="9" type="primary">mdtD</name>
    <name evidence="9" type="ORF">JMJ54_06090</name>
</gene>
<dbReference type="PANTHER" id="PTHR42718">
    <property type="entry name" value="MAJOR FACILITATOR SUPERFAMILY MULTIDRUG TRANSPORTER MFSC"/>
    <property type="match status" value="1"/>
</dbReference>
<comment type="subcellular location">
    <subcellularLocation>
        <location evidence="1">Cell membrane</location>
        <topology evidence="1">Multi-pass membrane protein</topology>
    </subcellularLocation>
</comment>
<dbReference type="EMBL" id="JAESND010000002">
    <property type="protein sequence ID" value="MBM3115392.1"/>
    <property type="molecule type" value="Genomic_DNA"/>
</dbReference>
<dbReference type="PROSITE" id="PS50850">
    <property type="entry name" value="MFS"/>
    <property type="match status" value="1"/>
</dbReference>
<evidence type="ECO:0000256" key="5">
    <source>
        <dbReference type="ARBA" id="ARBA00022989"/>
    </source>
</evidence>
<dbReference type="PANTHER" id="PTHR42718:SF46">
    <property type="entry name" value="BLR6921 PROTEIN"/>
    <property type="match status" value="1"/>
</dbReference>
<keyword evidence="2" id="KW-0813">Transport</keyword>
<feature type="transmembrane region" description="Helical" evidence="7">
    <location>
        <begin position="289"/>
        <end position="311"/>
    </location>
</feature>
<keyword evidence="10" id="KW-1185">Reference proteome</keyword>
<feature type="domain" description="Major facilitator superfamily (MFS) profile" evidence="8">
    <location>
        <begin position="13"/>
        <end position="459"/>
    </location>
</feature>
<evidence type="ECO:0000313" key="10">
    <source>
        <dbReference type="Proteomes" id="UP000809431"/>
    </source>
</evidence>
<evidence type="ECO:0000256" key="3">
    <source>
        <dbReference type="ARBA" id="ARBA00022475"/>
    </source>
</evidence>
<dbReference type="Gene3D" id="1.20.1720.10">
    <property type="entry name" value="Multidrug resistance protein D"/>
    <property type="match status" value="1"/>
</dbReference>
<feature type="transmembrane region" description="Helical" evidence="7">
    <location>
        <begin position="430"/>
        <end position="453"/>
    </location>
</feature>
<name>A0ABS2BIG0_9NEIS</name>
<feature type="transmembrane region" description="Helical" evidence="7">
    <location>
        <begin position="332"/>
        <end position="356"/>
    </location>
</feature>
<organism evidence="9 10">
    <name type="scientific">Jeongeupia naejangsanensis</name>
    <dbReference type="NCBI Taxonomy" id="613195"/>
    <lineage>
        <taxon>Bacteria</taxon>
        <taxon>Pseudomonadati</taxon>
        <taxon>Pseudomonadota</taxon>
        <taxon>Betaproteobacteria</taxon>
        <taxon>Neisseriales</taxon>
        <taxon>Chitinibacteraceae</taxon>
        <taxon>Jeongeupia</taxon>
    </lineage>
</organism>
<proteinExistence type="predicted"/>
<dbReference type="RefSeq" id="WP_203537060.1">
    <property type="nucleotide sequence ID" value="NZ_JAESND010000002.1"/>
</dbReference>
<feature type="transmembrane region" description="Helical" evidence="7">
    <location>
        <begin position="198"/>
        <end position="217"/>
    </location>
</feature>
<evidence type="ECO:0000313" key="9">
    <source>
        <dbReference type="EMBL" id="MBM3115392.1"/>
    </source>
</evidence>
<keyword evidence="4 7" id="KW-0812">Transmembrane</keyword>
<dbReference type="Gene3D" id="1.20.1250.20">
    <property type="entry name" value="MFS general substrate transporter like domains"/>
    <property type="match status" value="1"/>
</dbReference>
<reference evidence="9 10" key="1">
    <citation type="submission" date="2021-01" db="EMBL/GenBank/DDBJ databases">
        <title>Draft Genome Sequence and Polyhydroxyalkanoate Biosynthetic Potential of Jeongeupia naejangsanensis Type Strain DSM 24253.</title>
        <authorList>
            <person name="Turrini P."/>
            <person name="Artuso I."/>
            <person name="Lugli G.A."/>
            <person name="Frangipani E."/>
            <person name="Ventura M."/>
            <person name="Visca P."/>
        </authorList>
    </citation>
    <scope>NUCLEOTIDE SEQUENCE [LARGE SCALE GENOMIC DNA]</scope>
    <source>
        <strain evidence="9 10">DSM 24253</strain>
    </source>
</reference>
<keyword evidence="5 7" id="KW-1133">Transmembrane helix</keyword>
<evidence type="ECO:0000256" key="1">
    <source>
        <dbReference type="ARBA" id="ARBA00004651"/>
    </source>
</evidence>
<evidence type="ECO:0000256" key="2">
    <source>
        <dbReference type="ARBA" id="ARBA00022448"/>
    </source>
</evidence>
<evidence type="ECO:0000256" key="6">
    <source>
        <dbReference type="ARBA" id="ARBA00023136"/>
    </source>
</evidence>
<feature type="transmembrane region" description="Helical" evidence="7">
    <location>
        <begin position="12"/>
        <end position="31"/>
    </location>
</feature>
<dbReference type="Pfam" id="PF07690">
    <property type="entry name" value="MFS_1"/>
    <property type="match status" value="1"/>
</dbReference>
<feature type="transmembrane region" description="Helical" evidence="7">
    <location>
        <begin position="51"/>
        <end position="71"/>
    </location>
</feature>
<dbReference type="InterPro" id="IPR020846">
    <property type="entry name" value="MFS_dom"/>
</dbReference>
<evidence type="ECO:0000259" key="8">
    <source>
        <dbReference type="PROSITE" id="PS50850"/>
    </source>
</evidence>
<dbReference type="SUPFAM" id="SSF103473">
    <property type="entry name" value="MFS general substrate transporter"/>
    <property type="match status" value="1"/>
</dbReference>
<dbReference type="InterPro" id="IPR011701">
    <property type="entry name" value="MFS"/>
</dbReference>
<evidence type="ECO:0000256" key="4">
    <source>
        <dbReference type="ARBA" id="ARBA00022692"/>
    </source>
</evidence>
<dbReference type="CDD" id="cd17503">
    <property type="entry name" value="MFS_LmrB_MDR_like"/>
    <property type="match status" value="1"/>
</dbReference>
<feature type="transmembrane region" description="Helical" evidence="7">
    <location>
        <begin position="104"/>
        <end position="125"/>
    </location>
</feature>
<dbReference type="PRINTS" id="PR01036">
    <property type="entry name" value="TCRTETB"/>
</dbReference>
<protein>
    <submittedName>
        <fullName evidence="9">Multidrug transporter subunit MdtD</fullName>
    </submittedName>
</protein>
<feature type="transmembrane region" description="Helical" evidence="7">
    <location>
        <begin position="165"/>
        <end position="186"/>
    </location>
</feature>
<feature type="transmembrane region" description="Helical" evidence="7">
    <location>
        <begin position="403"/>
        <end position="424"/>
    </location>
</feature>
<sequence length="481" mass="51556">MSTEQAPSSTRWLLWLVAIGFFMETLDATIVNTALPSMAHSLGENPLRMQSVAIAYILTVAILLPASGWLADRFGVRRIFLCAIALFTTGSLACALAPNLSTLVFARILQGAGGAMMVPVGRLTVFKAVPRKDFMAAMNFVTLPGLIGPLVGPTLGGFLVEYVSWHWIFLINLPIGLLGMLATWKLMPNFALERVPRFDFGGFILIATSMAMLTLALEGAGELHLTMTTVVPMLAFGFCALMLYWQHANRAEAPLFNPRLLKVPSFAMGAAGSFFGRIGTGALPLLTPLFLQMGLGFSPMHAGMMSIPTVIGSMSMKRVVVGTVQHFGYRRVLSWTTVLLGLTVVGIGLCGLAGYYPLMIPLMVLQGGLNATRFSAMNTYMLKDLDNSLAGSGNSMMSMIMQLTMSLGAALVGLLLVAFGGHFATEAHELHTMFLATYLCVGAALIAPALLFVRIDDRPAPVVDDLPDTGNARVQSASNTH</sequence>
<dbReference type="Proteomes" id="UP000809431">
    <property type="component" value="Unassembled WGS sequence"/>
</dbReference>
<evidence type="ECO:0000256" key="7">
    <source>
        <dbReference type="SAM" id="Phobius"/>
    </source>
</evidence>
<feature type="transmembrane region" description="Helical" evidence="7">
    <location>
        <begin position="137"/>
        <end position="159"/>
    </location>
</feature>
<feature type="transmembrane region" description="Helical" evidence="7">
    <location>
        <begin position="266"/>
        <end position="283"/>
    </location>
</feature>
<feature type="transmembrane region" description="Helical" evidence="7">
    <location>
        <begin position="223"/>
        <end position="245"/>
    </location>
</feature>
<feature type="transmembrane region" description="Helical" evidence="7">
    <location>
        <begin position="78"/>
        <end position="98"/>
    </location>
</feature>
<keyword evidence="6 7" id="KW-0472">Membrane</keyword>
<dbReference type="NCBIfam" id="NF007799">
    <property type="entry name" value="PRK10504.1"/>
    <property type="match status" value="1"/>
</dbReference>
<dbReference type="InterPro" id="IPR036259">
    <property type="entry name" value="MFS_trans_sf"/>
</dbReference>
<comment type="caution">
    <text evidence="9">The sequence shown here is derived from an EMBL/GenBank/DDBJ whole genome shotgun (WGS) entry which is preliminary data.</text>
</comment>
<keyword evidence="3" id="KW-1003">Cell membrane</keyword>
<accession>A0ABS2BIG0</accession>